<dbReference type="AlphaFoldDB" id="A0A8R2M2G2"/>
<keyword evidence="3" id="KW-0472">Membrane</keyword>
<feature type="region of interest" description="Disordered" evidence="2">
    <location>
        <begin position="145"/>
        <end position="176"/>
    </location>
</feature>
<feature type="compositionally biased region" description="Polar residues" evidence="2">
    <location>
        <begin position="1001"/>
        <end position="1012"/>
    </location>
</feature>
<dbReference type="EnsemblMetazoa" id="XM_038015857.1">
    <property type="protein sequence ID" value="XP_037871785.1"/>
    <property type="gene ID" value="LOC105842003"/>
</dbReference>
<protein>
    <recommendedName>
        <fullName evidence="7">CUB domain-containing protein</fullName>
    </recommendedName>
</protein>
<feature type="signal peptide" evidence="4">
    <location>
        <begin position="1"/>
        <end position="20"/>
    </location>
</feature>
<dbReference type="KEGG" id="bmor:105842003"/>
<keyword evidence="3" id="KW-0812">Transmembrane</keyword>
<feature type="transmembrane region" description="Helical" evidence="3">
    <location>
        <begin position="745"/>
        <end position="763"/>
    </location>
</feature>
<name>A0A8R2M2G2_BOMMO</name>
<dbReference type="RefSeq" id="XP_037871785.1">
    <property type="nucleotide sequence ID" value="XM_038015857.2"/>
</dbReference>
<keyword evidence="6" id="KW-1185">Reference proteome</keyword>
<organism evidence="5 6">
    <name type="scientific">Bombyx mori</name>
    <name type="common">Silk moth</name>
    <dbReference type="NCBI Taxonomy" id="7091"/>
    <lineage>
        <taxon>Eukaryota</taxon>
        <taxon>Metazoa</taxon>
        <taxon>Ecdysozoa</taxon>
        <taxon>Arthropoda</taxon>
        <taxon>Hexapoda</taxon>
        <taxon>Insecta</taxon>
        <taxon>Pterygota</taxon>
        <taxon>Neoptera</taxon>
        <taxon>Endopterygota</taxon>
        <taxon>Lepidoptera</taxon>
        <taxon>Glossata</taxon>
        <taxon>Ditrysia</taxon>
        <taxon>Bombycoidea</taxon>
        <taxon>Bombycidae</taxon>
        <taxon>Bombycinae</taxon>
        <taxon>Bombyx</taxon>
    </lineage>
</organism>
<evidence type="ECO:0000256" key="1">
    <source>
        <dbReference type="ARBA" id="ARBA00023157"/>
    </source>
</evidence>
<feature type="chain" id="PRO_5035944528" description="CUB domain-containing protein" evidence="4">
    <location>
        <begin position="21"/>
        <end position="1089"/>
    </location>
</feature>
<keyword evidence="4" id="KW-0732">Signal</keyword>
<evidence type="ECO:0000256" key="2">
    <source>
        <dbReference type="SAM" id="MobiDB-lite"/>
    </source>
</evidence>
<evidence type="ECO:0000313" key="6">
    <source>
        <dbReference type="Proteomes" id="UP000005204"/>
    </source>
</evidence>
<reference evidence="5" key="2">
    <citation type="submission" date="2022-06" db="UniProtKB">
        <authorList>
            <consortium name="EnsemblMetazoa"/>
        </authorList>
    </citation>
    <scope>IDENTIFICATION</scope>
    <source>
        <strain evidence="5">p50T (Dazao)</strain>
    </source>
</reference>
<reference evidence="6" key="1">
    <citation type="journal article" date="2008" name="Insect Biochem. Mol. Biol.">
        <title>The genome of a lepidopteran model insect, the silkworm Bombyx mori.</title>
        <authorList>
            <consortium name="International Silkworm Genome Consortium"/>
        </authorList>
    </citation>
    <scope>NUCLEOTIDE SEQUENCE [LARGE SCALE GENOMIC DNA]</scope>
    <source>
        <strain evidence="6">p50T</strain>
    </source>
</reference>
<evidence type="ECO:0000256" key="4">
    <source>
        <dbReference type="SAM" id="SignalP"/>
    </source>
</evidence>
<proteinExistence type="predicted"/>
<dbReference type="SMART" id="SM00192">
    <property type="entry name" value="LDLa"/>
    <property type="match status" value="1"/>
</dbReference>
<accession>A0A8R2M2G2</accession>
<dbReference type="CDD" id="cd00112">
    <property type="entry name" value="LDLa"/>
    <property type="match status" value="1"/>
</dbReference>
<evidence type="ECO:0000313" key="5">
    <source>
        <dbReference type="EnsemblMetazoa" id="XP_037871785.1"/>
    </source>
</evidence>
<keyword evidence="1" id="KW-1015">Disulfide bond</keyword>
<sequence length="1089" mass="124295">MFKPFTILYFILIKLQCGLAYTLPSNKFVCKKDISEHCRRRVVPSMFLASQVIGANAKILHFSPLDLPYSCFISVRTEVDNDIILVIEILSTESLLRSCSGSRSQLLVYDVDENFGGYWGDVPETLIKRKKDNTIRYYSLKTTDATDSTDDDTGSNDDNVKNENSEQNKNSIQNNDHKDYITVEVPIVNISGVVISGDSKDSMRNRFDIINLLDVLYDVAPRPEKAYETSLIPLVQFSVANATEAAEFSVSKSQQNVFTPDKRLMNNYKELISTKRRNKYKKLKNNSNKLLHFGNMHRTLFGTLQTRPFSERQKFNELKYFITKPRILKTKTKLSSVTSILSPLKAKSNLSSTNSWRLIEHLMSVLKNDSSNKSEQHKMSFMKDWNSLNLDNNKSVYLLPNLSLYNTVKIIPNLQVVTTLPIATYIDSKFLSQTEKTISLQFTKPMPPMNKTEIYNSVLNRESSFENMETTSAYSSEIYVPDIEDDTGELKYFLLSKEKLKNSLTSIIFISDIESNSSSNDSLFNHTGYKSTKPAVGSLVDHKSWENLVQVAPAIADVLNQTNQINTTVPSILKRDRRFIKLIDVENARPYVIKEKTVDVELTNMSNEDSYDTQSNQGYLEIADVENSGRLALRQLSHSLGALKLNICDSSESTSKLIYLFNSSKIVIAIDNFTMDYMTLVLTPARALSDMNSRCSNTQMECHVYGTRICIDTSSMCDGVPNCGSYDIYDEDRLLCRSTGFEHNMYLASFTLLAVLFTALYIVQYWIKKCVPSVSEAFFVYSNGEENMLLLKSVMRSPNEIDNDSKLVYLGHPEDDLMYDGDQDGNKKKKSCIRLLIDFFCCKYLRHKFKSIENSDIMVSGLSNDNMKAKKRFSFTEFEIRKMLGIPSVNTGVQTENGIALKDFQNTQFKKNDLKSLECSVSENLVLSDEYSFLDPDNFNCQVNDEELNVLKFFQASKPSTSKAHSVSSVNINSKFKKVLEEAELKCYEYDNLNQSLNDNSPTSSSFLSNAQVHEGSSERRSKHLRFQDSLSIISESTGLDENKIRRQHKLERSKRLSDLETIQENNESNENKDKTYFWKTKSKKKRRD</sequence>
<feature type="region of interest" description="Disordered" evidence="2">
    <location>
        <begin position="1001"/>
        <end position="1023"/>
    </location>
</feature>
<feature type="region of interest" description="Disordered" evidence="2">
    <location>
        <begin position="1045"/>
        <end position="1089"/>
    </location>
</feature>
<evidence type="ECO:0008006" key="7">
    <source>
        <dbReference type="Google" id="ProtNLM"/>
    </source>
</evidence>
<evidence type="ECO:0000256" key="3">
    <source>
        <dbReference type="SAM" id="Phobius"/>
    </source>
</evidence>
<dbReference type="GeneID" id="105842003"/>
<keyword evidence="3" id="KW-1133">Transmembrane helix</keyword>
<dbReference type="Proteomes" id="UP000005204">
    <property type="component" value="Unassembled WGS sequence"/>
</dbReference>
<dbReference type="InterPro" id="IPR002172">
    <property type="entry name" value="LDrepeatLR_classA_rpt"/>
</dbReference>